<dbReference type="OrthoDB" id="1431934at2759"/>
<dbReference type="Proteomes" id="UP000230423">
    <property type="component" value="Unassembled WGS sequence"/>
</dbReference>
<gene>
    <name evidence="2" type="ORF">TELCIR_17947</name>
</gene>
<name>A0A2G9TRJ6_TELCI</name>
<evidence type="ECO:0000259" key="1">
    <source>
        <dbReference type="Pfam" id="PF17976"/>
    </source>
</evidence>
<sequence length="173" mass="19691">MEDIKTSHSCSTFGKWHTDSIILSTCTAATEGCPMDELLVVVHDRADHSKRSLSIPFTLNDTVQSIEEKISARTGVPPELLKRAKLRVYCNECASSAVLVKKEPSRWRDVLKSRQIEVNCADCRATSYAAFCFKCIKCYEALQICPMRLRHRRSNNNYDTSYDKEVSRLQGEH</sequence>
<dbReference type="Pfam" id="PF17976">
    <property type="entry name" value="zf-RING_12"/>
    <property type="match status" value="1"/>
</dbReference>
<keyword evidence="3" id="KW-1185">Reference proteome</keyword>
<feature type="domain" description="Parkin RING/Ubox like zinc-binding" evidence="1">
    <location>
        <begin position="81"/>
        <end position="136"/>
    </location>
</feature>
<evidence type="ECO:0000313" key="2">
    <source>
        <dbReference type="EMBL" id="PIO60555.1"/>
    </source>
</evidence>
<dbReference type="EMBL" id="KZ355216">
    <property type="protein sequence ID" value="PIO60555.1"/>
    <property type="molecule type" value="Genomic_DNA"/>
</dbReference>
<organism evidence="2 3">
    <name type="scientific">Teladorsagia circumcincta</name>
    <name type="common">Brown stomach worm</name>
    <name type="synonym">Ostertagia circumcincta</name>
    <dbReference type="NCBI Taxonomy" id="45464"/>
    <lineage>
        <taxon>Eukaryota</taxon>
        <taxon>Metazoa</taxon>
        <taxon>Ecdysozoa</taxon>
        <taxon>Nematoda</taxon>
        <taxon>Chromadorea</taxon>
        <taxon>Rhabditida</taxon>
        <taxon>Rhabditina</taxon>
        <taxon>Rhabditomorpha</taxon>
        <taxon>Strongyloidea</taxon>
        <taxon>Trichostrongylidae</taxon>
        <taxon>Teladorsagia</taxon>
    </lineage>
</organism>
<reference evidence="2 3" key="1">
    <citation type="submission" date="2015-09" db="EMBL/GenBank/DDBJ databases">
        <title>Draft genome of the parasitic nematode Teladorsagia circumcincta isolate WARC Sus (inbred).</title>
        <authorList>
            <person name="Mitreva M."/>
        </authorList>
    </citation>
    <scope>NUCLEOTIDE SEQUENCE [LARGE SCALE GENOMIC DNA]</scope>
    <source>
        <strain evidence="2 3">S</strain>
    </source>
</reference>
<protein>
    <recommendedName>
        <fullName evidence="1">Parkin RING/Ubox like zinc-binding domain-containing protein</fullName>
    </recommendedName>
</protein>
<proteinExistence type="predicted"/>
<dbReference type="AlphaFoldDB" id="A0A2G9TRJ6"/>
<accession>A0A2G9TRJ6</accession>
<evidence type="ECO:0000313" key="3">
    <source>
        <dbReference type="Proteomes" id="UP000230423"/>
    </source>
</evidence>
<dbReference type="InterPro" id="IPR041565">
    <property type="entry name" value="Parkin_Znf-RING"/>
</dbReference>